<dbReference type="PANTHER" id="PTHR46797">
    <property type="entry name" value="HTH-TYPE TRANSCRIPTIONAL REGULATOR"/>
    <property type="match status" value="1"/>
</dbReference>
<dbReference type="Gene3D" id="1.10.260.40">
    <property type="entry name" value="lambda repressor-like DNA-binding domains"/>
    <property type="match status" value="1"/>
</dbReference>
<organism evidence="3 4">
    <name type="scientific">Robertmurraya siralis</name>
    <dbReference type="NCBI Taxonomy" id="77777"/>
    <lineage>
        <taxon>Bacteria</taxon>
        <taxon>Bacillati</taxon>
        <taxon>Bacillota</taxon>
        <taxon>Bacilli</taxon>
        <taxon>Bacillales</taxon>
        <taxon>Bacillaceae</taxon>
        <taxon>Robertmurraya</taxon>
    </lineage>
</organism>
<keyword evidence="4" id="KW-1185">Reference proteome</keyword>
<protein>
    <submittedName>
        <fullName evidence="3">Transcriptional regulator</fullName>
    </submittedName>
</protein>
<dbReference type="InterPro" id="IPR014710">
    <property type="entry name" value="RmlC-like_jellyroll"/>
</dbReference>
<dbReference type="InterPro" id="IPR050807">
    <property type="entry name" value="TransReg_Diox_bact_type"/>
</dbReference>
<dbReference type="OrthoDB" id="9781521at2"/>
<comment type="caution">
    <text evidence="3">The sequence shown here is derived from an EMBL/GenBank/DDBJ whole genome shotgun (WGS) entry which is preliminary data.</text>
</comment>
<evidence type="ECO:0000313" key="4">
    <source>
        <dbReference type="Proteomes" id="UP000682111"/>
    </source>
</evidence>
<dbReference type="SUPFAM" id="SSF47413">
    <property type="entry name" value="lambda repressor-like DNA-binding domains"/>
    <property type="match status" value="1"/>
</dbReference>
<dbReference type="PROSITE" id="PS50943">
    <property type="entry name" value="HTH_CROC1"/>
    <property type="match status" value="1"/>
</dbReference>
<evidence type="ECO:0000313" key="3">
    <source>
        <dbReference type="EMBL" id="GIN63594.1"/>
    </source>
</evidence>
<dbReference type="SUPFAM" id="SSF51182">
    <property type="entry name" value="RmlC-like cupins"/>
    <property type="match status" value="1"/>
</dbReference>
<dbReference type="GO" id="GO:0003700">
    <property type="term" value="F:DNA-binding transcription factor activity"/>
    <property type="evidence" value="ECO:0007669"/>
    <property type="project" value="TreeGrafter"/>
</dbReference>
<dbReference type="PANTHER" id="PTHR46797:SF1">
    <property type="entry name" value="METHYLPHOSPHONATE SYNTHASE"/>
    <property type="match status" value="1"/>
</dbReference>
<accession>A0A919WKU7</accession>
<dbReference type="Pfam" id="PF07883">
    <property type="entry name" value="Cupin_2"/>
    <property type="match status" value="1"/>
</dbReference>
<dbReference type="GO" id="GO:0005829">
    <property type="term" value="C:cytosol"/>
    <property type="evidence" value="ECO:0007669"/>
    <property type="project" value="TreeGrafter"/>
</dbReference>
<dbReference type="CDD" id="cd00093">
    <property type="entry name" value="HTH_XRE"/>
    <property type="match status" value="1"/>
</dbReference>
<dbReference type="SMART" id="SM00530">
    <property type="entry name" value="HTH_XRE"/>
    <property type="match status" value="1"/>
</dbReference>
<dbReference type="InterPro" id="IPR010982">
    <property type="entry name" value="Lambda_DNA-bd_dom_sf"/>
</dbReference>
<proteinExistence type="predicted"/>
<evidence type="ECO:0000259" key="2">
    <source>
        <dbReference type="PROSITE" id="PS50943"/>
    </source>
</evidence>
<dbReference type="InterPro" id="IPR001387">
    <property type="entry name" value="Cro/C1-type_HTH"/>
</dbReference>
<dbReference type="EMBL" id="BORC01000007">
    <property type="protein sequence ID" value="GIN63594.1"/>
    <property type="molecule type" value="Genomic_DNA"/>
</dbReference>
<dbReference type="Proteomes" id="UP000682111">
    <property type="component" value="Unassembled WGS sequence"/>
</dbReference>
<dbReference type="RefSeq" id="WP_095308868.1">
    <property type="nucleotide sequence ID" value="NZ_BORC01000007.1"/>
</dbReference>
<dbReference type="Pfam" id="PF01381">
    <property type="entry name" value="HTH_3"/>
    <property type="match status" value="1"/>
</dbReference>
<feature type="domain" description="HTH cro/C1-type" evidence="2">
    <location>
        <begin position="16"/>
        <end position="70"/>
    </location>
</feature>
<evidence type="ECO:0000256" key="1">
    <source>
        <dbReference type="ARBA" id="ARBA00023125"/>
    </source>
</evidence>
<dbReference type="GO" id="GO:0003677">
    <property type="term" value="F:DNA binding"/>
    <property type="evidence" value="ECO:0007669"/>
    <property type="project" value="UniProtKB-KW"/>
</dbReference>
<name>A0A919WKU7_9BACI</name>
<gene>
    <name evidence="3" type="ORF">J27TS8_35870</name>
</gene>
<reference evidence="3" key="1">
    <citation type="submission" date="2021-03" db="EMBL/GenBank/DDBJ databases">
        <title>Antimicrobial resistance genes in bacteria isolated from Japanese honey, and their potential for conferring macrolide and lincosamide resistance in the American foulbrood pathogen Paenibacillus larvae.</title>
        <authorList>
            <person name="Okamoto M."/>
            <person name="Kumagai M."/>
            <person name="Kanamori H."/>
            <person name="Takamatsu D."/>
        </authorList>
    </citation>
    <scope>NUCLEOTIDE SEQUENCE</scope>
    <source>
        <strain evidence="3">J27TS8</strain>
    </source>
</reference>
<dbReference type="InterPro" id="IPR013096">
    <property type="entry name" value="Cupin_2"/>
</dbReference>
<dbReference type="AlphaFoldDB" id="A0A919WKU7"/>
<dbReference type="Gene3D" id="2.60.120.10">
    <property type="entry name" value="Jelly Rolls"/>
    <property type="match status" value="1"/>
</dbReference>
<keyword evidence="1" id="KW-0238">DNA-binding</keyword>
<dbReference type="CDD" id="cd02209">
    <property type="entry name" value="cupin_XRE_C"/>
    <property type="match status" value="1"/>
</dbReference>
<dbReference type="InterPro" id="IPR011051">
    <property type="entry name" value="RmlC_Cupin_sf"/>
</dbReference>
<sequence length="189" mass="21645">MTENSNFPSTVVGQKIRNIRKEKGLTIEELAQKIEVSQSMVSQIERGQANPSLDTLWKVSHVLGTPIFSFFENIEHRSVQVIKREQQKTVKMLHPNVIYRLLTRSSSLRKIEFFELQVEPFHTENLKQLAHSGEECGYIMKGEIVVAVEHKKHHLKVGDSIYFDSTLPHSFFNPGNETAIAIWAMTGKK</sequence>